<sequence length="188" mass="21991">MTKKSKIERLNILCDEYKRHLEEALISYVKDMPKDVINYYTNKEGNIDINKIIEQANTGRSLYWPANVQKYQWTTPSWDLHPELYLVLNKYKIVNQMKDALNNPSVPDEDLRIKACTNVLTEKNKDTLRERRDSNKGVQFLENVLHVLSLGIYSKVTKGTFKFWQSHGEALSENIEEVAKEESNLKIK</sequence>
<dbReference type="Proteomes" id="UP000054926">
    <property type="component" value="Unassembled WGS sequence"/>
</dbReference>
<dbReference type="RefSeq" id="WP_058510672.1">
    <property type="nucleotide sequence ID" value="NZ_LNYY01000019.1"/>
</dbReference>
<name>A0A0W0ZHF7_9GAMM</name>
<reference evidence="1 2" key="1">
    <citation type="submission" date="2015-11" db="EMBL/GenBank/DDBJ databases">
        <title>Genomic analysis of 38 Legionella species identifies large and diverse effector repertoires.</title>
        <authorList>
            <person name="Burstein D."/>
            <person name="Amaro F."/>
            <person name="Zusman T."/>
            <person name="Lifshitz Z."/>
            <person name="Cohen O."/>
            <person name="Gilbert J.A."/>
            <person name="Pupko T."/>
            <person name="Shuman H.A."/>
            <person name="Segal G."/>
        </authorList>
    </citation>
    <scope>NUCLEOTIDE SEQUENCE [LARGE SCALE GENOMIC DNA]</scope>
    <source>
        <strain evidence="1 2">IMVS3376</strain>
    </source>
</reference>
<protein>
    <submittedName>
        <fullName evidence="1">VipE</fullName>
    </submittedName>
</protein>
<comment type="caution">
    <text evidence="1">The sequence shown here is derived from an EMBL/GenBank/DDBJ whole genome shotgun (WGS) entry which is preliminary data.</text>
</comment>
<evidence type="ECO:0000313" key="1">
    <source>
        <dbReference type="EMBL" id="KTD68597.1"/>
    </source>
</evidence>
<dbReference type="EMBL" id="LNYY01000019">
    <property type="protein sequence ID" value="KTD68597.1"/>
    <property type="molecule type" value="Genomic_DNA"/>
</dbReference>
<dbReference type="AlphaFoldDB" id="A0A0W0ZHF7"/>
<accession>A0A0W0ZHF7</accession>
<keyword evidence="2" id="KW-1185">Reference proteome</keyword>
<evidence type="ECO:0000313" key="2">
    <source>
        <dbReference type="Proteomes" id="UP000054926"/>
    </source>
</evidence>
<dbReference type="PATRIC" id="fig|947033.5.peg.1855"/>
<gene>
    <name evidence="1" type="primary">vipE</name>
    <name evidence="1" type="ORF">Lste_1755</name>
</gene>
<dbReference type="OrthoDB" id="5641577at2"/>
<organism evidence="1 2">
    <name type="scientific">Legionella steelei</name>
    <dbReference type="NCBI Taxonomy" id="947033"/>
    <lineage>
        <taxon>Bacteria</taxon>
        <taxon>Pseudomonadati</taxon>
        <taxon>Pseudomonadota</taxon>
        <taxon>Gammaproteobacteria</taxon>
        <taxon>Legionellales</taxon>
        <taxon>Legionellaceae</taxon>
        <taxon>Legionella</taxon>
    </lineage>
</organism>
<proteinExistence type="predicted"/>
<dbReference type="STRING" id="947033.Lste_1755"/>